<reference evidence="2 3" key="1">
    <citation type="submission" date="2024-04" db="EMBL/GenBank/DDBJ databases">
        <authorList>
            <person name="Fracassetti M."/>
        </authorList>
    </citation>
    <scope>NUCLEOTIDE SEQUENCE [LARGE SCALE GENOMIC DNA]</scope>
</reference>
<evidence type="ECO:0000256" key="1">
    <source>
        <dbReference type="SAM" id="Coils"/>
    </source>
</evidence>
<accession>A0AAV2CBW4</accession>
<dbReference type="EMBL" id="OZ034813">
    <property type="protein sequence ID" value="CAL1353522.1"/>
    <property type="molecule type" value="Genomic_DNA"/>
</dbReference>
<gene>
    <name evidence="2" type="ORF">LTRI10_LOCUS1421</name>
</gene>
<keyword evidence="1" id="KW-0175">Coiled coil</keyword>
<protein>
    <submittedName>
        <fullName evidence="2">Uncharacterized protein</fullName>
    </submittedName>
</protein>
<proteinExistence type="predicted"/>
<dbReference type="AlphaFoldDB" id="A0AAV2CBW4"/>
<organism evidence="2 3">
    <name type="scientific">Linum trigynum</name>
    <dbReference type="NCBI Taxonomy" id="586398"/>
    <lineage>
        <taxon>Eukaryota</taxon>
        <taxon>Viridiplantae</taxon>
        <taxon>Streptophyta</taxon>
        <taxon>Embryophyta</taxon>
        <taxon>Tracheophyta</taxon>
        <taxon>Spermatophyta</taxon>
        <taxon>Magnoliopsida</taxon>
        <taxon>eudicotyledons</taxon>
        <taxon>Gunneridae</taxon>
        <taxon>Pentapetalae</taxon>
        <taxon>rosids</taxon>
        <taxon>fabids</taxon>
        <taxon>Malpighiales</taxon>
        <taxon>Linaceae</taxon>
        <taxon>Linum</taxon>
    </lineage>
</organism>
<evidence type="ECO:0000313" key="2">
    <source>
        <dbReference type="EMBL" id="CAL1353522.1"/>
    </source>
</evidence>
<keyword evidence="3" id="KW-1185">Reference proteome</keyword>
<dbReference type="Proteomes" id="UP001497516">
    <property type="component" value="Chromosome 1"/>
</dbReference>
<sequence length="175" mass="20736">MDEFITRPYVEKKEELAAFDAEIKRLDRERDEKNDMHDNYIGGDLGYLNSLRKLLRDLDENVARAKDEYQQKEEELRAYMRELRLNMMNIYENAKWILDVVDSGGDDDDDRYARRWNNLQKKRVICFSRVVEGCMEFGERNNNAADDYEALDKIFNDLYALDVKAKAIEDGSAWI</sequence>
<evidence type="ECO:0000313" key="3">
    <source>
        <dbReference type="Proteomes" id="UP001497516"/>
    </source>
</evidence>
<feature type="coiled-coil region" evidence="1">
    <location>
        <begin position="9"/>
        <end position="86"/>
    </location>
</feature>
<name>A0AAV2CBW4_9ROSI</name>